<dbReference type="Proteomes" id="UP000006346">
    <property type="component" value="Chromosome"/>
</dbReference>
<keyword evidence="8" id="KW-0458">Lysosome</keyword>
<dbReference type="InterPro" id="IPR020846">
    <property type="entry name" value="MFS_dom"/>
</dbReference>
<comment type="catalytic activity">
    <reaction evidence="17">
        <text>L-lysyl-L-lysine(out) = L-lysyl-L-lysine(in)</text>
        <dbReference type="Rhea" id="RHEA:79403"/>
        <dbReference type="ChEBI" id="CHEBI:229956"/>
    </reaction>
</comment>
<dbReference type="RefSeq" id="WP_014184953.1">
    <property type="nucleotide sequence ID" value="NC_016584.1"/>
</dbReference>
<dbReference type="PROSITE" id="PS50850">
    <property type="entry name" value="MFS"/>
    <property type="match status" value="1"/>
</dbReference>
<evidence type="ECO:0000256" key="17">
    <source>
        <dbReference type="ARBA" id="ARBA00044900"/>
    </source>
</evidence>
<evidence type="ECO:0000256" key="6">
    <source>
        <dbReference type="ARBA" id="ARBA00022989"/>
    </source>
</evidence>
<evidence type="ECO:0000256" key="7">
    <source>
        <dbReference type="ARBA" id="ARBA00023136"/>
    </source>
</evidence>
<comment type="catalytic activity">
    <reaction evidence="20">
        <text>L-alanyl-L-lysine(out) = L-alanyl-L-lysine(in)</text>
        <dbReference type="Rhea" id="RHEA:79415"/>
        <dbReference type="ChEBI" id="CHEBI:192470"/>
    </reaction>
</comment>
<dbReference type="OrthoDB" id="6360at2"/>
<dbReference type="PATRIC" id="fig|768706.3.peg.2608"/>
<dbReference type="GO" id="GO:0022857">
    <property type="term" value="F:transmembrane transporter activity"/>
    <property type="evidence" value="ECO:0007669"/>
    <property type="project" value="InterPro"/>
</dbReference>
<comment type="catalytic activity">
    <reaction evidence="9">
        <text>L-lysyl-L-alanine(out) = L-lysyl-L-alanine(in)</text>
        <dbReference type="Rhea" id="RHEA:79399"/>
        <dbReference type="ChEBI" id="CHEBI:229954"/>
    </reaction>
</comment>
<accession>G7W6D8</accession>
<comment type="catalytic activity">
    <reaction evidence="21">
        <text>L-lysyl-glycine(out) = L-lysyl-glycine(in)</text>
        <dbReference type="Rhea" id="RHEA:79407"/>
        <dbReference type="ChEBI" id="CHEBI:191202"/>
    </reaction>
</comment>
<evidence type="ECO:0000256" key="15">
    <source>
        <dbReference type="ARBA" id="ARBA00044898"/>
    </source>
</evidence>
<dbReference type="Pfam" id="PF07690">
    <property type="entry name" value="MFS_1"/>
    <property type="match status" value="1"/>
</dbReference>
<evidence type="ECO:0000256" key="4">
    <source>
        <dbReference type="ARBA" id="ARBA00022448"/>
    </source>
</evidence>
<feature type="transmembrane region" description="Helical" evidence="26">
    <location>
        <begin position="128"/>
        <end position="150"/>
    </location>
</feature>
<feature type="transmembrane region" description="Helical" evidence="26">
    <location>
        <begin position="369"/>
        <end position="387"/>
    </location>
</feature>
<dbReference type="KEGG" id="dor:Desor_2595"/>
<evidence type="ECO:0000256" key="22">
    <source>
        <dbReference type="ARBA" id="ARBA00044985"/>
    </source>
</evidence>
<comment type="catalytic activity">
    <reaction evidence="18">
        <text>L-arginyl-glycine(out) = L-arginyl-glycine(in)</text>
        <dbReference type="Rhea" id="RHEA:79391"/>
        <dbReference type="ChEBI" id="CHEBI:229955"/>
    </reaction>
</comment>
<sequence>MKKERYQLVILLIACIAIFSPNYAQYQLSPLAPQLISDFGLTSGEFAGIFSAPMIPAIFLSLVAGILVDKFGARRVLGVSLFISAAGIGLRLTANSYFALFSCMVLAGFSALFLNASGPKILGGWFPASSLGAAMGAFLAASTLGMALGMGATAMLPSVPSAYLISFGVSLLAFILWVVLMKSPPQPPEAGEQPQSPPIGQCLKVVLKNRTVWVVGLSLMFAMGGNVTLSSFLPSALGQRGFDSVAAGAISSSVMLGSLTGCLLSPVLASKLGTPRLFLFILGLIAGISTAYAWLAPQGVLLWSALFITGIAMGGLMPLLISLPIQLPEIGPLYAGTAGGLTGTLQLLGAVIIPSWIIVPLARDSMSELFLWGGICVLAAGFLAFLLPDLKKKKLLNNNN</sequence>
<evidence type="ECO:0000256" key="11">
    <source>
        <dbReference type="ARBA" id="ARBA00044881"/>
    </source>
</evidence>
<evidence type="ECO:0000256" key="24">
    <source>
        <dbReference type="ARBA" id="ARBA00045709"/>
    </source>
</evidence>
<dbReference type="InterPro" id="IPR052187">
    <property type="entry name" value="MFSD1"/>
</dbReference>
<comment type="catalytic activity">
    <reaction evidence="13">
        <text>L-lysyl-L-alpha-amino acid(out) = L-lysyl-L-alpha-amino acid(in)</text>
        <dbReference type="Rhea" id="RHEA:79387"/>
        <dbReference type="ChEBI" id="CHEBI:229965"/>
    </reaction>
</comment>
<evidence type="ECO:0000256" key="21">
    <source>
        <dbReference type="ARBA" id="ARBA00044924"/>
    </source>
</evidence>
<dbReference type="STRING" id="768706.Desor_2595"/>
<organism evidence="28 29">
    <name type="scientific">Desulfosporosinus orientis (strain ATCC 19365 / DSM 765 / NCIMB 8382 / VKM B-1628 / Singapore I)</name>
    <name type="common">Desulfotomaculum orientis</name>
    <dbReference type="NCBI Taxonomy" id="768706"/>
    <lineage>
        <taxon>Bacteria</taxon>
        <taxon>Bacillati</taxon>
        <taxon>Bacillota</taxon>
        <taxon>Clostridia</taxon>
        <taxon>Eubacteriales</taxon>
        <taxon>Desulfitobacteriaceae</taxon>
        <taxon>Desulfosporosinus</taxon>
    </lineage>
</organism>
<evidence type="ECO:0000256" key="9">
    <source>
        <dbReference type="ARBA" id="ARBA00044876"/>
    </source>
</evidence>
<comment type="catalytic activity">
    <reaction evidence="16">
        <text>L-arginyl-L-alpha-amino acid(out) = L-arginyl-L-alpha-amino acid(in)</text>
        <dbReference type="Rhea" id="RHEA:79371"/>
        <dbReference type="ChEBI" id="CHEBI:84315"/>
    </reaction>
</comment>
<evidence type="ECO:0000256" key="12">
    <source>
        <dbReference type="ARBA" id="ARBA00044884"/>
    </source>
</evidence>
<dbReference type="EMBL" id="CP003108">
    <property type="protein sequence ID" value="AET68145.1"/>
    <property type="molecule type" value="Genomic_DNA"/>
</dbReference>
<dbReference type="InterPro" id="IPR011701">
    <property type="entry name" value="MFS"/>
</dbReference>
<evidence type="ECO:0000256" key="10">
    <source>
        <dbReference type="ARBA" id="ARBA00044878"/>
    </source>
</evidence>
<feature type="transmembrane region" description="Helical" evidence="26">
    <location>
        <begin position="333"/>
        <end position="357"/>
    </location>
</feature>
<feature type="transmembrane region" description="Helical" evidence="26">
    <location>
        <begin position="301"/>
        <end position="321"/>
    </location>
</feature>
<comment type="function">
    <text evidence="24">Lysosomal dipeptide uniporter that selectively exports lysine, arginine or histidine-containing dipeptides with a net positive charge from the lysosome lumen into the cytosol. Could play a role in a specific type of protein O-glycosylation indirectly regulating macrophages migration and tissue invasion. Also essential for liver homeostasis.</text>
</comment>
<comment type="catalytic activity">
    <reaction evidence="11">
        <text>L-alpha-aminoacyl-L-arginine(out) = L-alpha-aminoacyl-L-arginine(in)</text>
        <dbReference type="Rhea" id="RHEA:79367"/>
        <dbReference type="ChEBI" id="CHEBI:229968"/>
    </reaction>
</comment>
<comment type="catalytic activity">
    <reaction evidence="19">
        <text>L-histidyl-L-alpha-amino acid(out) = L-histidyl-L-alpha-amino acid(in)</text>
        <dbReference type="Rhea" id="RHEA:79379"/>
        <dbReference type="ChEBI" id="CHEBI:229964"/>
    </reaction>
</comment>
<dbReference type="GO" id="GO:0005886">
    <property type="term" value="C:plasma membrane"/>
    <property type="evidence" value="ECO:0007669"/>
    <property type="project" value="UniProtKB-SubCell"/>
</dbReference>
<evidence type="ECO:0000259" key="27">
    <source>
        <dbReference type="PROSITE" id="PS50850"/>
    </source>
</evidence>
<dbReference type="SUPFAM" id="SSF103473">
    <property type="entry name" value="MFS general substrate transporter"/>
    <property type="match status" value="1"/>
</dbReference>
<evidence type="ECO:0000256" key="3">
    <source>
        <dbReference type="ARBA" id="ARBA00008335"/>
    </source>
</evidence>
<keyword evidence="5 26" id="KW-0812">Transmembrane</keyword>
<comment type="catalytic activity">
    <reaction evidence="14">
        <text>L-alpha-aminoacyl-L-lysine(out) = L-alpha-aminoacyl-L-lysine(in)</text>
        <dbReference type="Rhea" id="RHEA:79383"/>
        <dbReference type="ChEBI" id="CHEBI:229966"/>
    </reaction>
</comment>
<dbReference type="Gene3D" id="1.20.1250.20">
    <property type="entry name" value="MFS general substrate transporter like domains"/>
    <property type="match status" value="2"/>
</dbReference>
<dbReference type="eggNOG" id="COG2807">
    <property type="taxonomic scope" value="Bacteria"/>
</dbReference>
<comment type="catalytic activity">
    <reaction evidence="12">
        <text>L-alpha-aminoacyl-L-histidine(out) = L-alpha-aminoacyl-L-histidine(in)</text>
        <dbReference type="Rhea" id="RHEA:79375"/>
        <dbReference type="ChEBI" id="CHEBI:229967"/>
    </reaction>
</comment>
<evidence type="ECO:0000256" key="14">
    <source>
        <dbReference type="ARBA" id="ARBA00044893"/>
    </source>
</evidence>
<feature type="transmembrane region" description="Helical" evidence="26">
    <location>
        <begin position="162"/>
        <end position="180"/>
    </location>
</feature>
<feature type="transmembrane region" description="Helical" evidence="26">
    <location>
        <begin position="212"/>
        <end position="233"/>
    </location>
</feature>
<evidence type="ECO:0000256" key="18">
    <source>
        <dbReference type="ARBA" id="ARBA00044903"/>
    </source>
</evidence>
<evidence type="ECO:0000313" key="29">
    <source>
        <dbReference type="Proteomes" id="UP000006346"/>
    </source>
</evidence>
<feature type="transmembrane region" description="Helical" evidence="26">
    <location>
        <begin position="277"/>
        <end position="295"/>
    </location>
</feature>
<keyword evidence="4" id="KW-0813">Transport</keyword>
<evidence type="ECO:0000313" key="28">
    <source>
        <dbReference type="EMBL" id="AET68145.1"/>
    </source>
</evidence>
<evidence type="ECO:0000256" key="23">
    <source>
        <dbReference type="ARBA" id="ARBA00045018"/>
    </source>
</evidence>
<dbReference type="HOGENOM" id="CLU_001265_5_1_9"/>
<feature type="transmembrane region" description="Helical" evidence="26">
    <location>
        <begin position="245"/>
        <end position="265"/>
    </location>
</feature>
<reference evidence="28 29" key="2">
    <citation type="journal article" date="2012" name="J. Bacteriol.">
        <title>Complete genome sequences of Desulfosporosinus orientis DSM765T, Desulfosporosinus youngiae DSM17734T, Desulfosporosinus meridiei DSM13257T, and Desulfosporosinus acidiphilus DSM22704T.</title>
        <authorList>
            <person name="Pester M."/>
            <person name="Brambilla E."/>
            <person name="Alazard D."/>
            <person name="Rattei T."/>
            <person name="Weinmaier T."/>
            <person name="Han J."/>
            <person name="Lucas S."/>
            <person name="Lapidus A."/>
            <person name="Cheng J.F."/>
            <person name="Goodwin L."/>
            <person name="Pitluck S."/>
            <person name="Peters L."/>
            <person name="Ovchinnikova G."/>
            <person name="Teshima H."/>
            <person name="Detter J.C."/>
            <person name="Han C.S."/>
            <person name="Tapia R."/>
            <person name="Land M.L."/>
            <person name="Hauser L."/>
            <person name="Kyrpides N.C."/>
            <person name="Ivanova N.N."/>
            <person name="Pagani I."/>
            <person name="Huntmann M."/>
            <person name="Wei C.L."/>
            <person name="Davenport K.W."/>
            <person name="Daligault H."/>
            <person name="Chain P.S."/>
            <person name="Chen A."/>
            <person name="Mavromatis K."/>
            <person name="Markowitz V."/>
            <person name="Szeto E."/>
            <person name="Mikhailova N."/>
            <person name="Pati A."/>
            <person name="Wagner M."/>
            <person name="Woyke T."/>
            <person name="Ollivier B."/>
            <person name="Klenk H.P."/>
            <person name="Spring S."/>
            <person name="Loy A."/>
        </authorList>
    </citation>
    <scope>NUCLEOTIDE SEQUENCE [LARGE SCALE GENOMIC DNA]</scope>
    <source>
        <strain evidence="29">ATCC 19365 / DSM 765 / NCIMB 8382 / VKM B-1628</strain>
    </source>
</reference>
<evidence type="ECO:0000256" key="2">
    <source>
        <dbReference type="ARBA" id="ARBA00004651"/>
    </source>
</evidence>
<keyword evidence="29" id="KW-1185">Reference proteome</keyword>
<comment type="catalytic activity">
    <reaction evidence="15">
        <text>L-aspartyl-L-lysine(out) = L-aspartyl-L-lysine(in)</text>
        <dbReference type="Rhea" id="RHEA:79411"/>
        <dbReference type="ChEBI" id="CHEBI:229953"/>
    </reaction>
</comment>
<evidence type="ECO:0000256" key="19">
    <source>
        <dbReference type="ARBA" id="ARBA00044912"/>
    </source>
</evidence>
<gene>
    <name evidence="28" type="ordered locus">Desor_2595</name>
</gene>
<keyword evidence="6 26" id="KW-1133">Transmembrane helix</keyword>
<evidence type="ECO:0000256" key="8">
    <source>
        <dbReference type="ARBA" id="ARBA00023228"/>
    </source>
</evidence>
<evidence type="ECO:0000256" key="20">
    <source>
        <dbReference type="ARBA" id="ARBA00044919"/>
    </source>
</evidence>
<name>G7W6D8_DESOD</name>
<dbReference type="PANTHER" id="PTHR23512:SF3">
    <property type="entry name" value="MAJOR FACILITATOR SUPERFAMILY DOMAIN-CONTAINING PROTEIN 1"/>
    <property type="match status" value="1"/>
</dbReference>
<reference evidence="29" key="1">
    <citation type="submission" date="2011-11" db="EMBL/GenBank/DDBJ databases">
        <title>Complete sequence of Desulfosporosinus orientis DSM 765.</title>
        <authorList>
            <person name="Lucas S."/>
            <person name="Han J."/>
            <person name="Lapidus A."/>
            <person name="Cheng J.-F."/>
            <person name="Goodwin L."/>
            <person name="Pitluck S."/>
            <person name="Peters L."/>
            <person name="Ovchinnikova G."/>
            <person name="Teshima H."/>
            <person name="Detter J.C."/>
            <person name="Han C."/>
            <person name="Tapia R."/>
            <person name="Land M."/>
            <person name="Hauser L."/>
            <person name="Kyrpides N."/>
            <person name="Ivanova N."/>
            <person name="Pagani I."/>
            <person name="Pester M."/>
            <person name="Spring S."/>
            <person name="Ollivier B."/>
            <person name="Rattei T."/>
            <person name="Klenk H.-P."/>
            <person name="Wagner M."/>
            <person name="Loy A."/>
            <person name="Woyke T."/>
        </authorList>
    </citation>
    <scope>NUCLEOTIDE SEQUENCE [LARGE SCALE GENOMIC DNA]</scope>
    <source>
        <strain evidence="29">ATCC 19365 / DSM 765 / NCIMB 8382 / VKM B-1628</strain>
    </source>
</reference>
<evidence type="ECO:0000256" key="13">
    <source>
        <dbReference type="ARBA" id="ARBA00044891"/>
    </source>
</evidence>
<evidence type="ECO:0000256" key="5">
    <source>
        <dbReference type="ARBA" id="ARBA00022692"/>
    </source>
</evidence>
<evidence type="ECO:0000256" key="1">
    <source>
        <dbReference type="ARBA" id="ARBA00004155"/>
    </source>
</evidence>
<feature type="transmembrane region" description="Helical" evidence="26">
    <location>
        <begin position="75"/>
        <end position="92"/>
    </location>
</feature>
<feature type="domain" description="Major facilitator superfamily (MFS) profile" evidence="27">
    <location>
        <begin position="10"/>
        <end position="391"/>
    </location>
</feature>
<dbReference type="PANTHER" id="PTHR23512">
    <property type="entry name" value="MAJOR FACILITATOR SUPERFAMILY DOMAIN-CONTAINING PROTEIN 1"/>
    <property type="match status" value="1"/>
</dbReference>
<comment type="catalytic activity">
    <reaction evidence="10">
        <text>L-histidyl-glycine(out) = L-histidyl-glycine(in)</text>
        <dbReference type="Rhea" id="RHEA:79395"/>
        <dbReference type="ChEBI" id="CHEBI:229957"/>
    </reaction>
</comment>
<protein>
    <recommendedName>
        <fullName evidence="22">Lysosomal dipeptide transporter MFSD1</fullName>
    </recommendedName>
    <alternativeName>
        <fullName evidence="23">Major facilitator superfamily domain-containing protein 1</fullName>
    </alternativeName>
</protein>
<comment type="subcellular location">
    <subcellularLocation>
        <location evidence="2">Cell membrane</location>
        <topology evidence="2">Multi-pass membrane protein</topology>
    </subcellularLocation>
    <subcellularLocation>
        <location evidence="1">Lysosome membrane</location>
        <topology evidence="1">Multi-pass membrane protein</topology>
    </subcellularLocation>
</comment>
<evidence type="ECO:0000256" key="16">
    <source>
        <dbReference type="ARBA" id="ARBA00044899"/>
    </source>
</evidence>
<proteinExistence type="inferred from homology"/>
<dbReference type="GO" id="GO:0005765">
    <property type="term" value="C:lysosomal membrane"/>
    <property type="evidence" value="ECO:0007669"/>
    <property type="project" value="UniProtKB-SubCell"/>
</dbReference>
<evidence type="ECO:0000256" key="26">
    <source>
        <dbReference type="SAM" id="Phobius"/>
    </source>
</evidence>
<dbReference type="InterPro" id="IPR036259">
    <property type="entry name" value="MFS_trans_sf"/>
</dbReference>
<keyword evidence="7 26" id="KW-0472">Membrane</keyword>
<feature type="transmembrane region" description="Helical" evidence="26">
    <location>
        <begin position="48"/>
        <end position="68"/>
    </location>
</feature>
<dbReference type="AlphaFoldDB" id="G7W6D8"/>
<evidence type="ECO:0000256" key="25">
    <source>
        <dbReference type="ARBA" id="ARBA00046376"/>
    </source>
</evidence>
<comment type="subunit">
    <text evidence="25">Homodimer. Interacts with lysosomal protein GLMP (via lumenal domain); the interaction starts while both proteins are still in the endoplasmic reticulum and is required for stabilization of MFSD1 in lysosomes but has no direct effect on its targeting to lysosomes or transporter activity.</text>
</comment>
<feature type="transmembrane region" description="Helical" evidence="26">
    <location>
        <begin position="98"/>
        <end position="116"/>
    </location>
</feature>
<comment type="similarity">
    <text evidence="3">Belongs to the major facilitator superfamily.</text>
</comment>